<evidence type="ECO:0000256" key="3">
    <source>
        <dbReference type="ARBA" id="ARBA00034078"/>
    </source>
</evidence>
<sequence>MTFKITLDPSGRSYQGAQEKTLLDSGLEAGITLPYNCRAGTCRTCMGRVVEGKVDFGNAHPFYLTEEQKAAGCALLCKAKPLSDLVIQIEEVDLERIKPRRVPCRVKRITHAAPDIAIVELRLPLNEHLRFAPGQFIDVLLPDGKTRSYSIANAPRAEGVIDLELHIRHIPGGLFTDRVFSTSMEGSILQFYGPLGSFYLREESDTPIILVASGTGLAPIKAIVEYAQQRNLNRPMKLYWGCRKRGDLYIDEIVQGWKEALPNFDYVPVLSDASPEDRWQGRTGLVHQAVMDDIPDLANFQVYACGAPVMVDAARRDFVQSGGLPEREFFADSFVTAAELAGVNDVTTLPLSSV</sequence>
<dbReference type="InterPro" id="IPR008333">
    <property type="entry name" value="Cbr1-like_FAD-bd_dom"/>
</dbReference>
<keyword evidence="2" id="KW-0479">Metal-binding</keyword>
<comment type="cofactor">
    <cofactor evidence="1">
        <name>FAD</name>
        <dbReference type="ChEBI" id="CHEBI:57692"/>
    </cofactor>
</comment>
<dbReference type="GO" id="GO:0051537">
    <property type="term" value="F:2 iron, 2 sulfur cluster binding"/>
    <property type="evidence" value="ECO:0007669"/>
    <property type="project" value="UniProtKB-KW"/>
</dbReference>
<dbReference type="PANTHER" id="PTHR47354:SF5">
    <property type="entry name" value="PROTEIN RFBI"/>
    <property type="match status" value="1"/>
</dbReference>
<dbReference type="InterPro" id="IPR001709">
    <property type="entry name" value="Flavoprot_Pyr_Nucl_cyt_Rdtase"/>
</dbReference>
<keyword evidence="7" id="KW-1185">Reference proteome</keyword>
<name>A0A848IP39_9BURK</name>
<evidence type="ECO:0000259" key="4">
    <source>
        <dbReference type="PROSITE" id="PS51085"/>
    </source>
</evidence>
<evidence type="ECO:0000313" key="6">
    <source>
        <dbReference type="EMBL" id="NMM01544.1"/>
    </source>
</evidence>
<feature type="domain" description="2Fe-2S ferredoxin-type" evidence="4">
    <location>
        <begin position="3"/>
        <end position="93"/>
    </location>
</feature>
<evidence type="ECO:0000313" key="7">
    <source>
        <dbReference type="Proteomes" id="UP000544134"/>
    </source>
</evidence>
<evidence type="ECO:0000256" key="2">
    <source>
        <dbReference type="ARBA" id="ARBA00022714"/>
    </source>
</evidence>
<dbReference type="InterPro" id="IPR017927">
    <property type="entry name" value="FAD-bd_FR_type"/>
</dbReference>
<evidence type="ECO:0000259" key="5">
    <source>
        <dbReference type="PROSITE" id="PS51384"/>
    </source>
</evidence>
<keyword evidence="2" id="KW-0001">2Fe-2S</keyword>
<dbReference type="Pfam" id="PF00970">
    <property type="entry name" value="FAD_binding_6"/>
    <property type="match status" value="1"/>
</dbReference>
<feature type="domain" description="FAD-binding FR-type" evidence="5">
    <location>
        <begin position="99"/>
        <end position="201"/>
    </location>
</feature>
<dbReference type="PROSITE" id="PS51384">
    <property type="entry name" value="FAD_FR"/>
    <property type="match status" value="1"/>
</dbReference>
<dbReference type="RefSeq" id="WP_169488372.1">
    <property type="nucleotide sequence ID" value="NZ_JABBGJ010000031.1"/>
</dbReference>
<dbReference type="InterPro" id="IPR001433">
    <property type="entry name" value="OxRdtase_FAD/NAD-bd"/>
</dbReference>
<dbReference type="Gene3D" id="2.40.30.10">
    <property type="entry name" value="Translation factors"/>
    <property type="match status" value="1"/>
</dbReference>
<dbReference type="PRINTS" id="PR00410">
    <property type="entry name" value="PHEHYDRXLASE"/>
</dbReference>
<dbReference type="SUPFAM" id="SSF52343">
    <property type="entry name" value="Ferredoxin reductase-like, C-terminal NADP-linked domain"/>
    <property type="match status" value="1"/>
</dbReference>
<dbReference type="Pfam" id="PF00175">
    <property type="entry name" value="NAD_binding_1"/>
    <property type="match status" value="1"/>
</dbReference>
<dbReference type="Gene3D" id="3.40.50.80">
    <property type="entry name" value="Nucleotide-binding domain of ferredoxin-NADP reductase (FNR) module"/>
    <property type="match status" value="1"/>
</dbReference>
<proteinExistence type="predicted"/>
<gene>
    <name evidence="6" type="ORF">HHL24_26850</name>
</gene>
<keyword evidence="2" id="KW-0411">Iron-sulfur</keyword>
<dbReference type="Proteomes" id="UP000544134">
    <property type="component" value="Unassembled WGS sequence"/>
</dbReference>
<dbReference type="InterPro" id="IPR039261">
    <property type="entry name" value="FNR_nucleotide-bd"/>
</dbReference>
<reference evidence="6 7" key="1">
    <citation type="submission" date="2020-04" db="EMBL/GenBank/DDBJ databases">
        <title>Paraburkholderia sp. RP-4-7 isolated from soil.</title>
        <authorList>
            <person name="Dahal R.H."/>
        </authorList>
    </citation>
    <scope>NUCLEOTIDE SEQUENCE [LARGE SCALE GENOMIC DNA]</scope>
    <source>
        <strain evidence="6 7">RP-4-7</strain>
    </source>
</reference>
<dbReference type="CDD" id="cd00207">
    <property type="entry name" value="fer2"/>
    <property type="match status" value="1"/>
</dbReference>
<organism evidence="6 7">
    <name type="scientific">Paraburkholderia polaris</name>
    <dbReference type="NCBI Taxonomy" id="2728848"/>
    <lineage>
        <taxon>Bacteria</taxon>
        <taxon>Pseudomonadati</taxon>
        <taxon>Pseudomonadota</taxon>
        <taxon>Betaproteobacteria</taxon>
        <taxon>Burkholderiales</taxon>
        <taxon>Burkholderiaceae</taxon>
        <taxon>Paraburkholderia</taxon>
    </lineage>
</organism>
<dbReference type="InterPro" id="IPR036010">
    <property type="entry name" value="2Fe-2S_ferredoxin-like_sf"/>
</dbReference>
<dbReference type="AlphaFoldDB" id="A0A848IP39"/>
<dbReference type="PANTHER" id="PTHR47354">
    <property type="entry name" value="NADH OXIDOREDUCTASE HCR"/>
    <property type="match status" value="1"/>
</dbReference>
<dbReference type="GO" id="GO:0016491">
    <property type="term" value="F:oxidoreductase activity"/>
    <property type="evidence" value="ECO:0007669"/>
    <property type="project" value="InterPro"/>
</dbReference>
<dbReference type="InterPro" id="IPR017938">
    <property type="entry name" value="Riboflavin_synthase-like_b-brl"/>
</dbReference>
<keyword evidence="2" id="KW-0408">Iron</keyword>
<dbReference type="InterPro" id="IPR012675">
    <property type="entry name" value="Beta-grasp_dom_sf"/>
</dbReference>
<dbReference type="SUPFAM" id="SSF54292">
    <property type="entry name" value="2Fe-2S ferredoxin-like"/>
    <property type="match status" value="1"/>
</dbReference>
<dbReference type="Pfam" id="PF00111">
    <property type="entry name" value="Fer2"/>
    <property type="match status" value="1"/>
</dbReference>
<accession>A0A848IP39</accession>
<evidence type="ECO:0000256" key="1">
    <source>
        <dbReference type="ARBA" id="ARBA00001974"/>
    </source>
</evidence>
<dbReference type="EMBL" id="JABBGJ010000031">
    <property type="protein sequence ID" value="NMM01544.1"/>
    <property type="molecule type" value="Genomic_DNA"/>
</dbReference>
<dbReference type="InterPro" id="IPR050415">
    <property type="entry name" value="MRET"/>
</dbReference>
<protein>
    <submittedName>
        <fullName evidence="6">CDP-6-deoxy-delta-3,4-glucoseen reductase</fullName>
    </submittedName>
</protein>
<dbReference type="InterPro" id="IPR001041">
    <property type="entry name" value="2Fe-2S_ferredoxin-type"/>
</dbReference>
<dbReference type="PRINTS" id="PR00371">
    <property type="entry name" value="FPNCR"/>
</dbReference>
<dbReference type="CDD" id="cd06189">
    <property type="entry name" value="flavin_oxioreductase"/>
    <property type="match status" value="1"/>
</dbReference>
<comment type="cofactor">
    <cofactor evidence="3">
        <name>[2Fe-2S] cluster</name>
        <dbReference type="ChEBI" id="CHEBI:190135"/>
    </cofactor>
</comment>
<dbReference type="PROSITE" id="PS51085">
    <property type="entry name" value="2FE2S_FER_2"/>
    <property type="match status" value="1"/>
</dbReference>
<dbReference type="Gene3D" id="3.10.20.30">
    <property type="match status" value="1"/>
</dbReference>
<dbReference type="SUPFAM" id="SSF63380">
    <property type="entry name" value="Riboflavin synthase domain-like"/>
    <property type="match status" value="1"/>
</dbReference>
<comment type="caution">
    <text evidence="6">The sequence shown here is derived from an EMBL/GenBank/DDBJ whole genome shotgun (WGS) entry which is preliminary data.</text>
</comment>